<sequence>MPVATGGVVAVSAEPAPPGHPRRAGAVLRVTHRAVAAPDVSRPGSHLSRPFSASQVTPAFPGLPRPPPAFFDLLRPFFDVEQNQNSTIGLTSAVAAAVPVPATAGR</sequence>
<dbReference type="Proteomes" id="UP000001937">
    <property type="component" value="Chromosome"/>
</dbReference>
<evidence type="ECO:0000313" key="2">
    <source>
        <dbReference type="EMBL" id="ABD10924.1"/>
    </source>
</evidence>
<evidence type="ECO:0000256" key="1">
    <source>
        <dbReference type="SAM" id="MobiDB-lite"/>
    </source>
</evidence>
<feature type="region of interest" description="Disordered" evidence="1">
    <location>
        <begin position="1"/>
        <end position="23"/>
    </location>
</feature>
<name>Q2JCR8_FRACC</name>
<evidence type="ECO:0000313" key="3">
    <source>
        <dbReference type="Proteomes" id="UP000001937"/>
    </source>
</evidence>
<reference evidence="2 3" key="1">
    <citation type="journal article" date="2007" name="Genome Res.">
        <title>Genome characteristics of facultatively symbiotic Frankia sp. strains reflect host range and host plant biogeography.</title>
        <authorList>
            <person name="Normand P."/>
            <person name="Lapierre P."/>
            <person name="Tisa L.S."/>
            <person name="Gogarten J.P."/>
            <person name="Alloisio N."/>
            <person name="Bagnarol E."/>
            <person name="Bassi C.A."/>
            <person name="Berry A.M."/>
            <person name="Bickhart D.M."/>
            <person name="Choisne N."/>
            <person name="Couloux A."/>
            <person name="Cournoyer B."/>
            <person name="Cruveiller S."/>
            <person name="Daubin V."/>
            <person name="Demange N."/>
            <person name="Francino M.P."/>
            <person name="Goltsman E."/>
            <person name="Huang Y."/>
            <person name="Kopp O.R."/>
            <person name="Labarre L."/>
            <person name="Lapidus A."/>
            <person name="Lavire C."/>
            <person name="Marechal J."/>
            <person name="Martinez M."/>
            <person name="Mastronunzio J.E."/>
            <person name="Mullin B.C."/>
            <person name="Niemann J."/>
            <person name="Pujic P."/>
            <person name="Rawnsley T."/>
            <person name="Rouy Z."/>
            <person name="Schenowitz C."/>
            <person name="Sellstedt A."/>
            <person name="Tavares F."/>
            <person name="Tomkins J.P."/>
            <person name="Vallenet D."/>
            <person name="Valverde C."/>
            <person name="Wall L.G."/>
            <person name="Wang Y."/>
            <person name="Medigue C."/>
            <person name="Benson D.R."/>
        </authorList>
    </citation>
    <scope>NUCLEOTIDE SEQUENCE [LARGE SCALE GENOMIC DNA]</scope>
    <source>
        <strain evidence="3">DSM 45818 / CECT 9043 / CcI3</strain>
    </source>
</reference>
<proteinExistence type="predicted"/>
<keyword evidence="3" id="KW-1185">Reference proteome</keyword>
<dbReference type="STRING" id="106370.Francci3_1548"/>
<organism evidence="2 3">
    <name type="scientific">Frankia casuarinae (strain DSM 45818 / CECT 9043 / HFP020203 / CcI3)</name>
    <dbReference type="NCBI Taxonomy" id="106370"/>
    <lineage>
        <taxon>Bacteria</taxon>
        <taxon>Bacillati</taxon>
        <taxon>Actinomycetota</taxon>
        <taxon>Actinomycetes</taxon>
        <taxon>Frankiales</taxon>
        <taxon>Frankiaceae</taxon>
        <taxon>Frankia</taxon>
    </lineage>
</organism>
<dbReference type="HOGENOM" id="CLU_2219255_0_0_11"/>
<protein>
    <submittedName>
        <fullName evidence="2">Uncharacterized protein</fullName>
    </submittedName>
</protein>
<accession>Q2JCR8</accession>
<dbReference type="AlphaFoldDB" id="Q2JCR8"/>
<gene>
    <name evidence="2" type="ordered locus">Francci3_1548</name>
</gene>
<dbReference type="EMBL" id="CP000249">
    <property type="protein sequence ID" value="ABD10924.1"/>
    <property type="molecule type" value="Genomic_DNA"/>
</dbReference>
<dbReference type="KEGG" id="fra:Francci3_1548"/>